<dbReference type="GO" id="GO:0008270">
    <property type="term" value="F:zinc ion binding"/>
    <property type="evidence" value="ECO:0007669"/>
    <property type="project" value="InterPro"/>
</dbReference>
<reference evidence="2 3" key="1">
    <citation type="submission" date="2022-04" db="EMBL/GenBank/DDBJ databases">
        <title>Genome sequence of C. roseum typestrain.</title>
        <authorList>
            <person name="Poehlein A."/>
            <person name="Schoch T."/>
            <person name="Duerre P."/>
            <person name="Daniel R."/>
        </authorList>
    </citation>
    <scope>NUCLEOTIDE SEQUENCE [LARGE SCALE GENOMIC DNA]</scope>
    <source>
        <strain evidence="2 3">DSM 7320</strain>
    </source>
</reference>
<proteinExistence type="predicted"/>
<dbReference type="InterPro" id="IPR014240">
    <property type="entry name" value="YteA"/>
</dbReference>
<dbReference type="KEGG" id="crw:CROST_021290"/>
<dbReference type="Pfam" id="PF01258">
    <property type="entry name" value="zf-dskA_traR"/>
    <property type="match status" value="1"/>
</dbReference>
<feature type="compositionally biased region" description="Basic and acidic residues" evidence="1">
    <location>
        <begin position="124"/>
        <end position="134"/>
    </location>
</feature>
<sequence>MDKKKLEYFNNKLTVEKENLIKIIRDMKKNQTVDANVEIASELSYYDNHPSDLAAEFNDIERGKASKKNEEALLKKIEKSMEQIKEGNYGICSSCGKPIGEERLEFVPYAENCIECQNKLNDSMPRDKNNRPPEEDVISYPFYDGNTRNAFDLEDSYEKVQEFDKIEKYEDFNDDDSEDEGYVESIEKISNSQYKDQLPD</sequence>
<evidence type="ECO:0000313" key="3">
    <source>
        <dbReference type="Proteomes" id="UP000190951"/>
    </source>
</evidence>
<dbReference type="PANTHER" id="PTHR33823">
    <property type="entry name" value="RNA POLYMERASE-BINDING TRANSCRIPTION FACTOR DKSA-RELATED"/>
    <property type="match status" value="1"/>
</dbReference>
<evidence type="ECO:0000256" key="1">
    <source>
        <dbReference type="SAM" id="MobiDB-lite"/>
    </source>
</evidence>
<dbReference type="InterPro" id="IPR037187">
    <property type="entry name" value="DnaK_N"/>
</dbReference>
<protein>
    <submittedName>
        <fullName evidence="2">RNA polymerase-binding transcription factor DksA</fullName>
    </submittedName>
</protein>
<dbReference type="Proteomes" id="UP000190951">
    <property type="component" value="Chromosome"/>
</dbReference>
<dbReference type="NCBIfam" id="TIGR02890">
    <property type="entry name" value="bacill_yteA"/>
    <property type="match status" value="1"/>
</dbReference>
<evidence type="ECO:0000313" key="2">
    <source>
        <dbReference type="EMBL" id="URZ11412.1"/>
    </source>
</evidence>
<keyword evidence="3" id="KW-1185">Reference proteome</keyword>
<dbReference type="PROSITE" id="PS01102">
    <property type="entry name" value="ZF_DKSA_1"/>
    <property type="match status" value="1"/>
</dbReference>
<dbReference type="Gene3D" id="1.20.120.910">
    <property type="entry name" value="DksA, coiled-coil domain"/>
    <property type="match status" value="1"/>
</dbReference>
<dbReference type="SUPFAM" id="SSF109635">
    <property type="entry name" value="DnaK suppressor protein DksA, alpha-hairpin domain"/>
    <property type="match status" value="1"/>
</dbReference>
<dbReference type="SUPFAM" id="SSF57716">
    <property type="entry name" value="Glucocorticoid receptor-like (DNA-binding domain)"/>
    <property type="match status" value="1"/>
</dbReference>
<dbReference type="RefSeq" id="WP_077832733.1">
    <property type="nucleotide sequence ID" value="NZ_CP096983.1"/>
</dbReference>
<accession>A0A1S8L035</accession>
<feature type="region of interest" description="Disordered" evidence="1">
    <location>
        <begin position="121"/>
        <end position="142"/>
    </location>
</feature>
<dbReference type="STRING" id="84029.CROST_36650"/>
<dbReference type="PANTHER" id="PTHR33823:SF4">
    <property type="entry name" value="GENERAL STRESS PROTEIN 16O"/>
    <property type="match status" value="1"/>
</dbReference>
<dbReference type="AlphaFoldDB" id="A0A1S8L035"/>
<organism evidence="2 3">
    <name type="scientific">Clostridium felsineum</name>
    <dbReference type="NCBI Taxonomy" id="36839"/>
    <lineage>
        <taxon>Bacteria</taxon>
        <taxon>Bacillati</taxon>
        <taxon>Bacillota</taxon>
        <taxon>Clostridia</taxon>
        <taxon>Eubacteriales</taxon>
        <taxon>Clostridiaceae</taxon>
        <taxon>Clostridium</taxon>
    </lineage>
</organism>
<dbReference type="EMBL" id="CP096983">
    <property type="protein sequence ID" value="URZ11412.1"/>
    <property type="molecule type" value="Genomic_DNA"/>
</dbReference>
<name>A0A1S8L035_9CLOT</name>
<gene>
    <name evidence="2" type="primary">dksA</name>
    <name evidence="2" type="ORF">CROST_021290</name>
</gene>
<dbReference type="PROSITE" id="PS51128">
    <property type="entry name" value="ZF_DKSA_2"/>
    <property type="match status" value="1"/>
</dbReference>
<dbReference type="InterPro" id="IPR000962">
    <property type="entry name" value="Znf_DskA_TraR"/>
</dbReference>
<dbReference type="InterPro" id="IPR020458">
    <property type="entry name" value="Znf_DskA_TraR_CS"/>
</dbReference>